<dbReference type="AlphaFoldDB" id="G7GUE0"/>
<accession>G7GUE0</accession>
<dbReference type="Proteomes" id="UP000006023">
    <property type="component" value="Unassembled WGS sequence"/>
</dbReference>
<dbReference type="eggNOG" id="COG1846">
    <property type="taxonomic scope" value="Bacteria"/>
</dbReference>
<dbReference type="SUPFAM" id="SSF46785">
    <property type="entry name" value="Winged helix' DNA-binding domain"/>
    <property type="match status" value="1"/>
</dbReference>
<dbReference type="InterPro" id="IPR036390">
    <property type="entry name" value="WH_DNA-bd_sf"/>
</dbReference>
<organism evidence="1 2">
    <name type="scientific">Gordonia amarae NBRC 15530</name>
    <dbReference type="NCBI Taxonomy" id="1075090"/>
    <lineage>
        <taxon>Bacteria</taxon>
        <taxon>Bacillati</taxon>
        <taxon>Actinomycetota</taxon>
        <taxon>Actinomycetes</taxon>
        <taxon>Mycobacteriales</taxon>
        <taxon>Gordoniaceae</taxon>
        <taxon>Gordonia</taxon>
    </lineage>
</organism>
<dbReference type="STRING" id="1075090.GOAMR_63_00620"/>
<proteinExistence type="predicted"/>
<reference evidence="1 2" key="1">
    <citation type="submission" date="2011-11" db="EMBL/GenBank/DDBJ databases">
        <title>Whole genome shotgun sequence of Gordonia amarae NBRC 15530.</title>
        <authorList>
            <person name="Takarada H."/>
            <person name="Hosoyama A."/>
            <person name="Tsuchikane K."/>
            <person name="Katsumata H."/>
            <person name="Yamazaki S."/>
            <person name="Fujita N."/>
        </authorList>
    </citation>
    <scope>NUCLEOTIDE SEQUENCE [LARGE SCALE GENOMIC DNA]</scope>
    <source>
        <strain evidence="1 2">NBRC 15530</strain>
    </source>
</reference>
<gene>
    <name evidence="1" type="ORF">GOAMR_63_00620</name>
</gene>
<protein>
    <submittedName>
        <fullName evidence="1">Putative MarR family transcriptional regulator</fullName>
    </submittedName>
</protein>
<dbReference type="RefSeq" id="WP_005191594.1">
    <property type="nucleotide sequence ID" value="NZ_BAED01000063.1"/>
</dbReference>
<evidence type="ECO:0000313" key="1">
    <source>
        <dbReference type="EMBL" id="GAB07215.1"/>
    </source>
</evidence>
<name>G7GUE0_9ACTN</name>
<dbReference type="Gene3D" id="1.10.10.10">
    <property type="entry name" value="Winged helix-like DNA-binding domain superfamily/Winged helix DNA-binding domain"/>
    <property type="match status" value="1"/>
</dbReference>
<keyword evidence="2" id="KW-1185">Reference proteome</keyword>
<sequence>MTSGPQDPRSASVRAGAENTAISPWASQQIHDIVDELQRMNRRKASTFSGAILEASAFNILWRLWEGPRTLRELSVELELEQSTVNRQVNAAINHGYVERFAVEGSASKLLRPTEAGYVAFQHDGELRADRLRRVFADLAPGSPEALLHELRAYNDAYDRAVRAEGL</sequence>
<evidence type="ECO:0000313" key="2">
    <source>
        <dbReference type="Proteomes" id="UP000006023"/>
    </source>
</evidence>
<comment type="caution">
    <text evidence="1">The sequence shown here is derived from an EMBL/GenBank/DDBJ whole genome shotgun (WGS) entry which is preliminary data.</text>
</comment>
<dbReference type="InterPro" id="IPR036388">
    <property type="entry name" value="WH-like_DNA-bd_sf"/>
</dbReference>
<dbReference type="EMBL" id="BAED01000063">
    <property type="protein sequence ID" value="GAB07215.1"/>
    <property type="molecule type" value="Genomic_DNA"/>
</dbReference>